<dbReference type="CDD" id="cd21692">
    <property type="entry name" value="GINS_B_Sld5"/>
    <property type="match status" value="1"/>
</dbReference>
<protein>
    <recommendedName>
        <fullName evidence="3">DNA replication complex GINS protein SLD5</fullName>
    </recommendedName>
</protein>
<dbReference type="SUPFAM" id="SSF158573">
    <property type="entry name" value="GINS helical bundle-like"/>
    <property type="match status" value="1"/>
</dbReference>
<dbReference type="Pfam" id="PF05916">
    <property type="entry name" value="Sld5"/>
    <property type="match status" value="1"/>
</dbReference>
<keyword evidence="5" id="KW-0539">Nucleus</keyword>
<evidence type="ECO:0000256" key="3">
    <source>
        <dbReference type="ARBA" id="ARBA00014804"/>
    </source>
</evidence>
<reference evidence="9" key="1">
    <citation type="journal article" date="2005" name="PLoS Biol.">
        <title>The genomes of Oryza sativa: a history of duplications.</title>
        <authorList>
            <person name="Yu J."/>
            <person name="Wang J."/>
            <person name="Lin W."/>
            <person name="Li S."/>
            <person name="Li H."/>
            <person name="Zhou J."/>
            <person name="Ni P."/>
            <person name="Dong W."/>
            <person name="Hu S."/>
            <person name="Zeng C."/>
            <person name="Zhang J."/>
            <person name="Zhang Y."/>
            <person name="Li R."/>
            <person name="Xu Z."/>
            <person name="Li S."/>
            <person name="Li X."/>
            <person name="Zheng H."/>
            <person name="Cong L."/>
            <person name="Lin L."/>
            <person name="Yin J."/>
            <person name="Geng J."/>
            <person name="Li G."/>
            <person name="Shi J."/>
            <person name="Liu J."/>
            <person name="Lv H."/>
            <person name="Li J."/>
            <person name="Wang J."/>
            <person name="Deng Y."/>
            <person name="Ran L."/>
            <person name="Shi X."/>
            <person name="Wang X."/>
            <person name="Wu Q."/>
            <person name="Li C."/>
            <person name="Ren X."/>
            <person name="Wang J."/>
            <person name="Wang X."/>
            <person name="Li D."/>
            <person name="Liu D."/>
            <person name="Zhang X."/>
            <person name="Ji Z."/>
            <person name="Zhao W."/>
            <person name="Sun Y."/>
            <person name="Zhang Z."/>
            <person name="Bao J."/>
            <person name="Han Y."/>
            <person name="Dong L."/>
            <person name="Ji J."/>
            <person name="Chen P."/>
            <person name="Wu S."/>
            <person name="Liu J."/>
            <person name="Xiao Y."/>
            <person name="Bu D."/>
            <person name="Tan J."/>
            <person name="Yang L."/>
            <person name="Ye C."/>
            <person name="Zhang J."/>
            <person name="Xu J."/>
            <person name="Zhou Y."/>
            <person name="Yu Y."/>
            <person name="Zhang B."/>
            <person name="Zhuang S."/>
            <person name="Wei H."/>
            <person name="Liu B."/>
            <person name="Lei M."/>
            <person name="Yu H."/>
            <person name="Li Y."/>
            <person name="Xu H."/>
            <person name="Wei S."/>
            <person name="He X."/>
            <person name="Fang L."/>
            <person name="Zhang Z."/>
            <person name="Zhang Y."/>
            <person name="Huang X."/>
            <person name="Su Z."/>
            <person name="Tong W."/>
            <person name="Li J."/>
            <person name="Tong Z."/>
            <person name="Li S."/>
            <person name="Ye J."/>
            <person name="Wang L."/>
            <person name="Fang L."/>
            <person name="Lei T."/>
            <person name="Chen C."/>
            <person name="Chen H."/>
            <person name="Xu Z."/>
            <person name="Li H."/>
            <person name="Huang H."/>
            <person name="Zhang F."/>
            <person name="Xu H."/>
            <person name="Li N."/>
            <person name="Zhao C."/>
            <person name="Li S."/>
            <person name="Dong L."/>
            <person name="Huang Y."/>
            <person name="Li L."/>
            <person name="Xi Y."/>
            <person name="Qi Q."/>
            <person name="Li W."/>
            <person name="Zhang B."/>
            <person name="Hu W."/>
            <person name="Zhang Y."/>
            <person name="Tian X."/>
            <person name="Jiao Y."/>
            <person name="Liang X."/>
            <person name="Jin J."/>
            <person name="Gao L."/>
            <person name="Zheng W."/>
            <person name="Hao B."/>
            <person name="Liu S."/>
            <person name="Wang W."/>
            <person name="Yuan L."/>
            <person name="Cao M."/>
            <person name="McDermott J."/>
            <person name="Samudrala R."/>
            <person name="Wang J."/>
            <person name="Wong G.K."/>
            <person name="Yang H."/>
        </authorList>
    </citation>
    <scope>NUCLEOTIDE SEQUENCE [LARGE SCALE GENOMIC DNA]</scope>
</reference>
<accession>B9FMD8</accession>
<name>B9FMD8_ORYSJ</name>
<dbReference type="InterPro" id="IPR038749">
    <property type="entry name" value="Sld5_GINS_A"/>
</dbReference>
<dbReference type="Proteomes" id="UP000007752">
    <property type="component" value="Chromosome 5"/>
</dbReference>
<dbReference type="Pfam" id="PF16922">
    <property type="entry name" value="SLD5_C"/>
    <property type="match status" value="1"/>
</dbReference>
<dbReference type="InterPro" id="IPR031633">
    <property type="entry name" value="SLD5_C"/>
</dbReference>
<dbReference type="InterPro" id="IPR036224">
    <property type="entry name" value="GINS_bundle-like_dom_sf"/>
</dbReference>
<evidence type="ECO:0000256" key="2">
    <source>
        <dbReference type="ARBA" id="ARBA00008187"/>
    </source>
</evidence>
<feature type="domain" description="GINS subunit" evidence="7">
    <location>
        <begin position="74"/>
        <end position="139"/>
    </location>
</feature>
<evidence type="ECO:0000256" key="6">
    <source>
        <dbReference type="SAM" id="MobiDB-lite"/>
    </source>
</evidence>
<dbReference type="PANTHER" id="PTHR21206">
    <property type="entry name" value="SLD5 PROTEIN"/>
    <property type="match status" value="1"/>
</dbReference>
<dbReference type="PANTHER" id="PTHR21206:SF0">
    <property type="entry name" value="DNA REPLICATION COMPLEX GINS PROTEIN SLD5"/>
    <property type="match status" value="1"/>
</dbReference>
<dbReference type="CDD" id="cd11711">
    <property type="entry name" value="GINS_A_Sld5"/>
    <property type="match status" value="1"/>
</dbReference>
<sequence length="230" mass="25734">MSSWEDDDSAAAPAAAAGGRALTWSFSSERGATRRRLRRSFASTLPSSPASASRSSSSSEETLDDFGKSGVDDLVVSLYQMDLDRTLFLLRSYLRLRLQKIEKYMMHISKSEDLLSRLSQQEQRFAKSCTEMMEKHLEQSVLSKLPYGYDSVTRQSLSSTEDDMGIPFDPIIIPEPQLDTFVFCKTKSDVGAFQLDDIGEEVVDLVADDLYVLRYKSIKGLVESGQIDLI</sequence>
<evidence type="ECO:0000256" key="5">
    <source>
        <dbReference type="ARBA" id="ARBA00023242"/>
    </source>
</evidence>
<feature type="region of interest" description="Disordered" evidence="6">
    <location>
        <begin position="30"/>
        <end position="65"/>
    </location>
</feature>
<gene>
    <name evidence="9" type="ORF">OsJ_17082</name>
</gene>
<comment type="similarity">
    <text evidence="2">Belongs to the GINS4/SLD5 family.</text>
</comment>
<comment type="subcellular location">
    <subcellularLocation>
        <location evidence="1">Nucleus</location>
    </subcellularLocation>
</comment>
<dbReference type="EMBL" id="CM000142">
    <property type="protein sequence ID" value="EEE62294.1"/>
    <property type="molecule type" value="Genomic_DNA"/>
</dbReference>
<evidence type="ECO:0000259" key="8">
    <source>
        <dbReference type="Pfam" id="PF16922"/>
    </source>
</evidence>
<reference evidence="9" key="2">
    <citation type="submission" date="2008-12" db="EMBL/GenBank/DDBJ databases">
        <title>Improved gene annotation of the rice (Oryza sativa) genomes.</title>
        <authorList>
            <person name="Wang J."/>
            <person name="Li R."/>
            <person name="Fan W."/>
            <person name="Huang Q."/>
            <person name="Zhang J."/>
            <person name="Zhou Y."/>
            <person name="Hu Y."/>
            <person name="Zi S."/>
            <person name="Li J."/>
            <person name="Ni P."/>
            <person name="Zheng H."/>
            <person name="Zhang Y."/>
            <person name="Zhao M."/>
            <person name="Hao Q."/>
            <person name="McDermott J."/>
            <person name="Samudrala R."/>
            <person name="Kristiansen K."/>
            <person name="Wong G.K.-S."/>
        </authorList>
    </citation>
    <scope>NUCLEOTIDE SEQUENCE</scope>
</reference>
<evidence type="ECO:0000256" key="1">
    <source>
        <dbReference type="ARBA" id="ARBA00004123"/>
    </source>
</evidence>
<proteinExistence type="inferred from homology"/>
<dbReference type="InterPro" id="IPR021151">
    <property type="entry name" value="GINS_A"/>
</dbReference>
<organism evidence="9">
    <name type="scientific">Oryza sativa subsp. japonica</name>
    <name type="common">Rice</name>
    <dbReference type="NCBI Taxonomy" id="39947"/>
    <lineage>
        <taxon>Eukaryota</taxon>
        <taxon>Viridiplantae</taxon>
        <taxon>Streptophyta</taxon>
        <taxon>Embryophyta</taxon>
        <taxon>Tracheophyta</taxon>
        <taxon>Spermatophyta</taxon>
        <taxon>Magnoliopsida</taxon>
        <taxon>Liliopsida</taxon>
        <taxon>Poales</taxon>
        <taxon>Poaceae</taxon>
        <taxon>BOP clade</taxon>
        <taxon>Oryzoideae</taxon>
        <taxon>Oryzeae</taxon>
        <taxon>Oryzinae</taxon>
        <taxon>Oryza</taxon>
        <taxon>Oryza sativa</taxon>
    </lineage>
</organism>
<dbReference type="AlphaFoldDB" id="B9FMD8"/>
<evidence type="ECO:0000259" key="7">
    <source>
        <dbReference type="Pfam" id="PF05916"/>
    </source>
</evidence>
<dbReference type="GO" id="GO:0006261">
    <property type="term" value="P:DNA-templated DNA replication"/>
    <property type="evidence" value="ECO:0007669"/>
    <property type="project" value="InterPro"/>
</dbReference>
<dbReference type="FunFam" id="1.20.58.1030:FF:000005">
    <property type="entry name" value="DNA replication complex GINS protein SLD5"/>
    <property type="match status" value="1"/>
</dbReference>
<evidence type="ECO:0000256" key="4">
    <source>
        <dbReference type="ARBA" id="ARBA00022705"/>
    </source>
</evidence>
<feature type="compositionally biased region" description="Low complexity" evidence="6">
    <location>
        <begin position="40"/>
        <end position="60"/>
    </location>
</feature>
<evidence type="ECO:0000313" key="9">
    <source>
        <dbReference type="EMBL" id="EEE62294.1"/>
    </source>
</evidence>
<dbReference type="SUPFAM" id="SSF160059">
    <property type="entry name" value="PriA/YqbF domain"/>
    <property type="match status" value="1"/>
</dbReference>
<dbReference type="Gene3D" id="1.20.58.1030">
    <property type="match status" value="1"/>
</dbReference>
<feature type="domain" description="DNA replication complex GINS protein SLD5 C-terminal" evidence="8">
    <location>
        <begin position="176"/>
        <end position="230"/>
    </location>
</feature>
<dbReference type="GO" id="GO:0005634">
    <property type="term" value="C:nucleus"/>
    <property type="evidence" value="ECO:0007669"/>
    <property type="project" value="UniProtKB-SubCell"/>
</dbReference>
<dbReference type="InterPro" id="IPR008591">
    <property type="entry name" value="GINS_Sld5"/>
</dbReference>
<keyword evidence="4" id="KW-0235">DNA replication</keyword>